<evidence type="ECO:0000256" key="1">
    <source>
        <dbReference type="SAM" id="MobiDB-lite"/>
    </source>
</evidence>
<comment type="caution">
    <text evidence="3">The sequence shown here is derived from an EMBL/GenBank/DDBJ whole genome shotgun (WGS) entry which is preliminary data.</text>
</comment>
<dbReference type="InterPro" id="IPR041588">
    <property type="entry name" value="Integrase_H2C2"/>
</dbReference>
<dbReference type="OrthoDB" id="2595244at2759"/>
<accession>A0A9Q3KV44</accession>
<sequence>MKTTNRHMLRWQIAIQEYRGNMTIIYKEAEWGPERGTLDSGNTDSEGTETPILGISSSELHNEFFSEVLKSSSKHKQCGILLQLLQQKYRSPGLEYQLEERWLTAYKDNKFFLIDGLLYHREKHTSALTVVDRDHIYVILQECHDCPYMGHMSEDRTKERVASTAWWPKWEQELSEYINTFERCQKANRKHGKQYGLLQHIEEPNTHGKPSRWTGSLGLSQGERKTTMPA</sequence>
<dbReference type="Proteomes" id="UP000765509">
    <property type="component" value="Unassembled WGS sequence"/>
</dbReference>
<dbReference type="InterPro" id="IPR052160">
    <property type="entry name" value="Gypsy_RT_Integrase-like"/>
</dbReference>
<evidence type="ECO:0000313" key="4">
    <source>
        <dbReference type="Proteomes" id="UP000765509"/>
    </source>
</evidence>
<protein>
    <recommendedName>
        <fullName evidence="2">Integrase zinc-binding domain-containing protein</fullName>
    </recommendedName>
</protein>
<dbReference type="FunFam" id="1.10.340.70:FF:000001">
    <property type="entry name" value="Retrovirus-related Pol polyprotein from transposon gypsy-like Protein"/>
    <property type="match status" value="1"/>
</dbReference>
<reference evidence="3" key="1">
    <citation type="submission" date="2021-03" db="EMBL/GenBank/DDBJ databases">
        <title>Draft genome sequence of rust myrtle Austropuccinia psidii MF-1, a brazilian biotype.</title>
        <authorList>
            <person name="Quecine M.C."/>
            <person name="Pachon D.M.R."/>
            <person name="Bonatelli M.L."/>
            <person name="Correr F.H."/>
            <person name="Franceschini L.M."/>
            <person name="Leite T.F."/>
            <person name="Margarido G.R.A."/>
            <person name="Almeida C.A."/>
            <person name="Ferrarezi J.A."/>
            <person name="Labate C.A."/>
        </authorList>
    </citation>
    <scope>NUCLEOTIDE SEQUENCE</scope>
    <source>
        <strain evidence="3">MF-1</strain>
    </source>
</reference>
<feature type="region of interest" description="Disordered" evidence="1">
    <location>
        <begin position="203"/>
        <end position="230"/>
    </location>
</feature>
<proteinExistence type="predicted"/>
<organism evidence="3 4">
    <name type="scientific">Austropuccinia psidii MF-1</name>
    <dbReference type="NCBI Taxonomy" id="1389203"/>
    <lineage>
        <taxon>Eukaryota</taxon>
        <taxon>Fungi</taxon>
        <taxon>Dikarya</taxon>
        <taxon>Basidiomycota</taxon>
        <taxon>Pucciniomycotina</taxon>
        <taxon>Pucciniomycetes</taxon>
        <taxon>Pucciniales</taxon>
        <taxon>Sphaerophragmiaceae</taxon>
        <taxon>Austropuccinia</taxon>
    </lineage>
</organism>
<keyword evidence="4" id="KW-1185">Reference proteome</keyword>
<name>A0A9Q3KV44_9BASI</name>
<gene>
    <name evidence="3" type="ORF">O181_126891</name>
</gene>
<evidence type="ECO:0000313" key="3">
    <source>
        <dbReference type="EMBL" id="MBW0587176.1"/>
    </source>
</evidence>
<dbReference type="Pfam" id="PF17921">
    <property type="entry name" value="Integrase_H2C2"/>
    <property type="match status" value="1"/>
</dbReference>
<feature type="domain" description="Integrase zinc-binding" evidence="2">
    <location>
        <begin position="132"/>
        <end position="189"/>
    </location>
</feature>
<dbReference type="PANTHER" id="PTHR47266">
    <property type="entry name" value="ENDONUCLEASE-RELATED"/>
    <property type="match status" value="1"/>
</dbReference>
<dbReference type="EMBL" id="AVOT02126150">
    <property type="protein sequence ID" value="MBW0587176.1"/>
    <property type="molecule type" value="Genomic_DNA"/>
</dbReference>
<dbReference type="AlphaFoldDB" id="A0A9Q3KV44"/>
<evidence type="ECO:0000259" key="2">
    <source>
        <dbReference type="Pfam" id="PF17921"/>
    </source>
</evidence>
<dbReference type="Gene3D" id="1.10.340.70">
    <property type="match status" value="1"/>
</dbReference>